<dbReference type="GO" id="GO:0046872">
    <property type="term" value="F:metal ion binding"/>
    <property type="evidence" value="ECO:0007669"/>
    <property type="project" value="UniProtKB-KW"/>
</dbReference>
<dbReference type="EC" id="2.7.7.24" evidence="3"/>
<evidence type="ECO:0000256" key="4">
    <source>
        <dbReference type="ARBA" id="ARBA00022679"/>
    </source>
</evidence>
<evidence type="ECO:0000259" key="9">
    <source>
        <dbReference type="Pfam" id="PF00483"/>
    </source>
</evidence>
<gene>
    <name evidence="10" type="ORF">UR52_C0005G0007</name>
</gene>
<comment type="caution">
    <text evidence="10">The sequence shown here is derived from an EMBL/GenBank/DDBJ whole genome shotgun (WGS) entry which is preliminary data.</text>
</comment>
<dbReference type="InterPro" id="IPR005907">
    <property type="entry name" value="G1P_thy_trans_s"/>
</dbReference>
<dbReference type="InterPro" id="IPR005835">
    <property type="entry name" value="NTP_transferase_dom"/>
</dbReference>
<dbReference type="PANTHER" id="PTHR43532:SF1">
    <property type="entry name" value="GLUCOSE-1-PHOSPHATE THYMIDYLYLTRANSFERASE 1"/>
    <property type="match status" value="1"/>
</dbReference>
<accession>A0A0G0ARS6</accession>
<evidence type="ECO:0000313" key="11">
    <source>
        <dbReference type="Proteomes" id="UP000034176"/>
    </source>
</evidence>
<dbReference type="EMBL" id="LBPN01000005">
    <property type="protein sequence ID" value="KKP59683.1"/>
    <property type="molecule type" value="Genomic_DNA"/>
</dbReference>
<reference evidence="10 11" key="1">
    <citation type="journal article" date="2015" name="Nature">
        <title>rRNA introns, odd ribosomes, and small enigmatic genomes across a large radiation of phyla.</title>
        <authorList>
            <person name="Brown C.T."/>
            <person name="Hug L.A."/>
            <person name="Thomas B.C."/>
            <person name="Sharon I."/>
            <person name="Castelle C.J."/>
            <person name="Singh A."/>
            <person name="Wilkins M.J."/>
            <person name="Williams K.H."/>
            <person name="Banfield J.F."/>
        </authorList>
    </citation>
    <scope>NUCLEOTIDE SEQUENCE [LARGE SCALE GENOMIC DNA]</scope>
</reference>
<name>A0A0G0ARS6_9BACT</name>
<keyword evidence="6" id="KW-0479">Metal-binding</keyword>
<evidence type="ECO:0000256" key="6">
    <source>
        <dbReference type="ARBA" id="ARBA00022723"/>
    </source>
</evidence>
<dbReference type="Gene3D" id="3.90.550.10">
    <property type="entry name" value="Spore Coat Polysaccharide Biosynthesis Protein SpsA, Chain A"/>
    <property type="match status" value="1"/>
</dbReference>
<dbReference type="PANTHER" id="PTHR43532">
    <property type="entry name" value="GLUCOSE-1-PHOSPHATE THYMIDYLYLTRANSFERASE"/>
    <property type="match status" value="1"/>
</dbReference>
<comment type="catalytic activity">
    <reaction evidence="8">
        <text>dTTP + alpha-D-glucose 1-phosphate + H(+) = dTDP-alpha-D-glucose + diphosphate</text>
        <dbReference type="Rhea" id="RHEA:15225"/>
        <dbReference type="ChEBI" id="CHEBI:15378"/>
        <dbReference type="ChEBI" id="CHEBI:33019"/>
        <dbReference type="ChEBI" id="CHEBI:37568"/>
        <dbReference type="ChEBI" id="CHEBI:57477"/>
        <dbReference type="ChEBI" id="CHEBI:58601"/>
        <dbReference type="EC" id="2.7.7.24"/>
    </reaction>
</comment>
<evidence type="ECO:0000256" key="8">
    <source>
        <dbReference type="ARBA" id="ARBA00049336"/>
    </source>
</evidence>
<organism evidence="10 11">
    <name type="scientific">Candidatus Gottesmanbacteria bacterium GW2011_GWA1_34_13</name>
    <dbReference type="NCBI Taxonomy" id="1618434"/>
    <lineage>
        <taxon>Bacteria</taxon>
        <taxon>Candidatus Gottesmaniibacteriota</taxon>
    </lineage>
</organism>
<evidence type="ECO:0000256" key="7">
    <source>
        <dbReference type="ARBA" id="ARBA00022842"/>
    </source>
</evidence>
<dbReference type="STRING" id="1618434.UR52_C0005G0007"/>
<dbReference type="Pfam" id="PF00483">
    <property type="entry name" value="NTP_transferase"/>
    <property type="match status" value="1"/>
</dbReference>
<feature type="domain" description="Nucleotidyl transferase" evidence="9">
    <location>
        <begin position="3"/>
        <end position="237"/>
    </location>
</feature>
<evidence type="ECO:0000256" key="1">
    <source>
        <dbReference type="ARBA" id="ARBA00001946"/>
    </source>
</evidence>
<dbReference type="SUPFAM" id="SSF53448">
    <property type="entry name" value="Nucleotide-diphospho-sugar transferases"/>
    <property type="match status" value="1"/>
</dbReference>
<keyword evidence="7" id="KW-0460">Magnesium</keyword>
<dbReference type="Proteomes" id="UP000034176">
    <property type="component" value="Unassembled WGS sequence"/>
</dbReference>
<evidence type="ECO:0000256" key="3">
    <source>
        <dbReference type="ARBA" id="ARBA00012461"/>
    </source>
</evidence>
<dbReference type="AlphaFoldDB" id="A0A0G0ARS6"/>
<dbReference type="InterPro" id="IPR029044">
    <property type="entry name" value="Nucleotide-diphossugar_trans"/>
</dbReference>
<keyword evidence="4 10" id="KW-0808">Transferase</keyword>
<protein>
    <recommendedName>
        <fullName evidence="3">glucose-1-phosphate thymidylyltransferase</fullName>
        <ecNumber evidence="3">2.7.7.24</ecNumber>
    </recommendedName>
</protein>
<proteinExistence type="inferred from homology"/>
<comment type="cofactor">
    <cofactor evidence="1">
        <name>Mg(2+)</name>
        <dbReference type="ChEBI" id="CHEBI:18420"/>
    </cofactor>
</comment>
<dbReference type="GO" id="GO:0008879">
    <property type="term" value="F:glucose-1-phosphate thymidylyltransferase activity"/>
    <property type="evidence" value="ECO:0007669"/>
    <property type="project" value="UniProtKB-EC"/>
</dbReference>
<sequence length="246" mass="27765">MMKGVILAGGKATRLRPLTWVTNKHLLPVYNKPMIFYALESMQRAGIKEVLITSSVEHLPQFINLLRSGKNFNLKLSYAIQEDAGSGIAQAISLAEDFSVNGKILVILGDNIFNHNLTEAVKDFEHQEKGAKIFAKKMPTENKQYGVVELDKKGKVISVEEKPEHPKSDLAQTGIYMYDNQVYKYIHDQKPSARLELEVTDLNNKYLRQGTLTCEIMDGWWIDAGTSYDELLRANNLVSEFIKSGN</sequence>
<dbReference type="PATRIC" id="fig|1618434.3.peg.279"/>
<evidence type="ECO:0000313" key="10">
    <source>
        <dbReference type="EMBL" id="KKP59683.1"/>
    </source>
</evidence>
<keyword evidence="5" id="KW-0548">Nucleotidyltransferase</keyword>
<evidence type="ECO:0000256" key="2">
    <source>
        <dbReference type="ARBA" id="ARBA00010480"/>
    </source>
</evidence>
<evidence type="ECO:0000256" key="5">
    <source>
        <dbReference type="ARBA" id="ARBA00022695"/>
    </source>
</evidence>
<comment type="similarity">
    <text evidence="2">Belongs to the glucose-1-phosphate thymidylyltransferase family.</text>
</comment>